<keyword evidence="2" id="KW-1003">Cell membrane</keyword>
<dbReference type="EMBL" id="LVJN01000019">
    <property type="protein sequence ID" value="OSM03958.1"/>
    <property type="molecule type" value="Genomic_DNA"/>
</dbReference>
<organism evidence="7 8">
    <name type="scientific">Magnetofaba australis IT-1</name>
    <dbReference type="NCBI Taxonomy" id="1434232"/>
    <lineage>
        <taxon>Bacteria</taxon>
        <taxon>Pseudomonadati</taxon>
        <taxon>Pseudomonadota</taxon>
        <taxon>Magnetococcia</taxon>
        <taxon>Magnetococcales</taxon>
        <taxon>Magnetococcaceae</taxon>
        <taxon>Magnetofaba</taxon>
    </lineage>
</organism>
<feature type="transmembrane region" description="Helical" evidence="6">
    <location>
        <begin position="431"/>
        <end position="452"/>
    </location>
</feature>
<evidence type="ECO:0000313" key="7">
    <source>
        <dbReference type="EMBL" id="OSM03958.1"/>
    </source>
</evidence>
<feature type="transmembrane region" description="Helical" evidence="6">
    <location>
        <begin position="124"/>
        <end position="145"/>
    </location>
</feature>
<keyword evidence="5 6" id="KW-0472">Membrane</keyword>
<dbReference type="PANTHER" id="PTHR30250">
    <property type="entry name" value="PST FAMILY PREDICTED COLANIC ACID TRANSPORTER"/>
    <property type="match status" value="1"/>
</dbReference>
<accession>A0A1Y2K3N3</accession>
<feature type="transmembrane region" description="Helical" evidence="6">
    <location>
        <begin position="377"/>
        <end position="396"/>
    </location>
</feature>
<feature type="transmembrane region" description="Helical" evidence="6">
    <location>
        <begin position="42"/>
        <end position="65"/>
    </location>
</feature>
<name>A0A1Y2K3N3_9PROT</name>
<dbReference type="PANTHER" id="PTHR30250:SF11">
    <property type="entry name" value="O-ANTIGEN TRANSPORTER-RELATED"/>
    <property type="match status" value="1"/>
</dbReference>
<gene>
    <name evidence="7" type="ORF">MAIT1_03798</name>
</gene>
<keyword evidence="8" id="KW-1185">Reference proteome</keyword>
<feature type="transmembrane region" description="Helical" evidence="6">
    <location>
        <begin position="459"/>
        <end position="481"/>
    </location>
</feature>
<evidence type="ECO:0000256" key="5">
    <source>
        <dbReference type="ARBA" id="ARBA00023136"/>
    </source>
</evidence>
<keyword evidence="3 6" id="KW-0812">Transmembrane</keyword>
<proteinExistence type="predicted"/>
<evidence type="ECO:0000256" key="1">
    <source>
        <dbReference type="ARBA" id="ARBA00004651"/>
    </source>
</evidence>
<evidence type="ECO:0000256" key="6">
    <source>
        <dbReference type="SAM" id="Phobius"/>
    </source>
</evidence>
<dbReference type="GO" id="GO:0005886">
    <property type="term" value="C:plasma membrane"/>
    <property type="evidence" value="ECO:0007669"/>
    <property type="project" value="UniProtKB-SubCell"/>
</dbReference>
<feature type="transmembrane region" description="Helical" evidence="6">
    <location>
        <begin position="157"/>
        <end position="176"/>
    </location>
</feature>
<feature type="transmembrane region" description="Helical" evidence="6">
    <location>
        <begin position="12"/>
        <end position="30"/>
    </location>
</feature>
<dbReference type="AlphaFoldDB" id="A0A1Y2K3N3"/>
<feature type="transmembrane region" description="Helical" evidence="6">
    <location>
        <begin position="343"/>
        <end position="365"/>
    </location>
</feature>
<reference evidence="7 8" key="1">
    <citation type="journal article" date="2016" name="BMC Genomics">
        <title>Combined genomic and structural analyses of a cultured magnetotactic bacterium reveals its niche adaptation to a dynamic environment.</title>
        <authorList>
            <person name="Araujo A.C."/>
            <person name="Morillo V."/>
            <person name="Cypriano J."/>
            <person name="Teixeira L.C."/>
            <person name="Leao P."/>
            <person name="Lyra S."/>
            <person name="Almeida L.G."/>
            <person name="Bazylinski D.A."/>
            <person name="Vasconcellos A.T."/>
            <person name="Abreu F."/>
            <person name="Lins U."/>
        </authorList>
    </citation>
    <scope>NUCLEOTIDE SEQUENCE [LARGE SCALE GENOMIC DNA]</scope>
    <source>
        <strain evidence="7 8">IT-1</strain>
    </source>
</reference>
<dbReference type="Proteomes" id="UP000194003">
    <property type="component" value="Unassembled WGS sequence"/>
</dbReference>
<comment type="subcellular location">
    <subcellularLocation>
        <location evidence="1">Cell membrane</location>
        <topology evidence="1">Multi-pass membrane protein</topology>
    </subcellularLocation>
</comment>
<evidence type="ECO:0000313" key="8">
    <source>
        <dbReference type="Proteomes" id="UP000194003"/>
    </source>
</evidence>
<feature type="transmembrane region" description="Helical" evidence="6">
    <location>
        <begin position="248"/>
        <end position="268"/>
    </location>
</feature>
<evidence type="ECO:0000256" key="3">
    <source>
        <dbReference type="ARBA" id="ARBA00022692"/>
    </source>
</evidence>
<sequence length="499" mass="54575">MVQQMFGQSALFMLGTAVTVVGGFLLKIFVTNHLGAEGYGVFTAFETAVGVLILFAGLAMGETVLRFAPQHVARGELLTLRRCLRSAFRAVTIATMATCALWAIGIDTGFWSAAFSIPAEWMWLGWIFIALIPLQVISGIGASLLRSFGLVSQVVKTTQLNQIVVRIVLVGVALSFGFGLPGYVAAVVLSTGVMALFLGRHIHRQLQRLPQSDAQTAVEGVVQWRAYTVNRFSASLVTLVQRPLCRLLIARFGGMQALGVLAIVEALISLPQLILQALLMVITPMFSASWAEHGRDKTQYLYTVSTDWISRIGLPLILFMWMYGEPLLALYGESFSQLGQGALQILLIGQVVTLVTGPIGYLLIMCGQERAIFRMEVEAAILVALLLAAFTPLWGLNGAAAALASGQCYGNLKPLWIARKNLQITWWSSRYWGWALGCVSSVVVGAATQIFWPQLSGAWLLAPLLAMFITFLVAPLLLLGVQEEDRWVLEMARNRLLRR</sequence>
<dbReference type="InterPro" id="IPR050833">
    <property type="entry name" value="Poly_Biosynth_Transport"/>
</dbReference>
<dbReference type="STRING" id="1434232.MAIT1_03798"/>
<protein>
    <submittedName>
        <fullName evidence="7">Putative polysaccharide biosynthesis protein</fullName>
    </submittedName>
</protein>
<feature type="transmembrane region" description="Helical" evidence="6">
    <location>
        <begin position="86"/>
        <end position="104"/>
    </location>
</feature>
<keyword evidence="4 6" id="KW-1133">Transmembrane helix</keyword>
<evidence type="ECO:0000256" key="2">
    <source>
        <dbReference type="ARBA" id="ARBA00022475"/>
    </source>
</evidence>
<comment type="caution">
    <text evidence="7">The sequence shown here is derived from an EMBL/GenBank/DDBJ whole genome shotgun (WGS) entry which is preliminary data.</text>
</comment>
<evidence type="ECO:0000256" key="4">
    <source>
        <dbReference type="ARBA" id="ARBA00022989"/>
    </source>
</evidence>